<evidence type="ECO:0000256" key="1">
    <source>
        <dbReference type="SAM" id="SignalP"/>
    </source>
</evidence>
<evidence type="ECO:0000313" key="3">
    <source>
        <dbReference type="Proteomes" id="UP000267448"/>
    </source>
</evidence>
<keyword evidence="1" id="KW-0732">Signal</keyword>
<dbReference type="InterPro" id="IPR007332">
    <property type="entry name" value="DUF411"/>
</dbReference>
<reference evidence="2 3" key="1">
    <citation type="submission" date="2018-12" db="EMBL/GenBank/DDBJ databases">
        <authorList>
            <person name="Yu L."/>
        </authorList>
    </citation>
    <scope>NUCLEOTIDE SEQUENCE [LARGE SCALE GENOMIC DNA]</scope>
    <source>
        <strain evidence="2 3">HAW-EB2</strain>
    </source>
</reference>
<dbReference type="RefSeq" id="WP_126520315.1">
    <property type="nucleotide sequence ID" value="NZ_RXNU01000005.1"/>
</dbReference>
<feature type="chain" id="PRO_5018640180" evidence="1">
    <location>
        <begin position="23"/>
        <end position="173"/>
    </location>
</feature>
<gene>
    <name evidence="2" type="ORF">EKG38_11015</name>
</gene>
<keyword evidence="3" id="KW-1185">Reference proteome</keyword>
<protein>
    <submittedName>
        <fullName evidence="2">DUF411 domain-containing protein</fullName>
    </submittedName>
</protein>
<comment type="caution">
    <text evidence="2">The sequence shown here is derived from an EMBL/GenBank/DDBJ whole genome shotgun (WGS) entry which is preliminary data.</text>
</comment>
<dbReference type="Proteomes" id="UP000267448">
    <property type="component" value="Unassembled WGS sequence"/>
</dbReference>
<proteinExistence type="predicted"/>
<name>A0A3S0LM58_9GAMM</name>
<dbReference type="OrthoDB" id="14727at2"/>
<sequence length="173" mass="18709">MLSYKTLTMLVAAISVPIFITACTDPTNGPARTANSTQQVQPPVLTVYKSASCGCCGMWATNMDTNGFKTISVNRDNLTGFKASKGIQPRYQSCHTALSREGFVFEGHVPAKFIKQFLEEKPEGAIGLSVPGMPVGSPGMEQGDQFMPYKVVLLRADGSVSNYAEVNSLKEQY</sequence>
<evidence type="ECO:0000313" key="2">
    <source>
        <dbReference type="EMBL" id="RTR38699.1"/>
    </source>
</evidence>
<feature type="signal peptide" evidence="1">
    <location>
        <begin position="1"/>
        <end position="22"/>
    </location>
</feature>
<dbReference type="EMBL" id="RXNU01000005">
    <property type="protein sequence ID" value="RTR38699.1"/>
    <property type="molecule type" value="Genomic_DNA"/>
</dbReference>
<dbReference type="PROSITE" id="PS51257">
    <property type="entry name" value="PROKAR_LIPOPROTEIN"/>
    <property type="match status" value="1"/>
</dbReference>
<accession>A0A3S0LM58</accession>
<organism evidence="2 3">
    <name type="scientific">Shewanella canadensis</name>
    <dbReference type="NCBI Taxonomy" id="271096"/>
    <lineage>
        <taxon>Bacteria</taxon>
        <taxon>Pseudomonadati</taxon>
        <taxon>Pseudomonadota</taxon>
        <taxon>Gammaproteobacteria</taxon>
        <taxon>Alteromonadales</taxon>
        <taxon>Shewanellaceae</taxon>
        <taxon>Shewanella</taxon>
    </lineage>
</organism>
<dbReference type="Pfam" id="PF04214">
    <property type="entry name" value="DUF411"/>
    <property type="match status" value="1"/>
</dbReference>
<dbReference type="AlphaFoldDB" id="A0A3S0LM58"/>